<dbReference type="Gene3D" id="2.60.40.640">
    <property type="match status" value="1"/>
</dbReference>
<organism evidence="3 4">
    <name type="scientific">Lobosporangium transversale</name>
    <dbReference type="NCBI Taxonomy" id="64571"/>
    <lineage>
        <taxon>Eukaryota</taxon>
        <taxon>Fungi</taxon>
        <taxon>Fungi incertae sedis</taxon>
        <taxon>Mucoromycota</taxon>
        <taxon>Mortierellomycotina</taxon>
        <taxon>Mortierellomycetes</taxon>
        <taxon>Mortierellales</taxon>
        <taxon>Mortierellaceae</taxon>
        <taxon>Lobosporangium</taxon>
    </lineage>
</organism>
<dbReference type="Pfam" id="PF00339">
    <property type="entry name" value="Arrestin_N"/>
    <property type="match status" value="1"/>
</dbReference>
<dbReference type="OrthoDB" id="2333384at2759"/>
<evidence type="ECO:0000256" key="1">
    <source>
        <dbReference type="SAM" id="MobiDB-lite"/>
    </source>
</evidence>
<feature type="compositionally biased region" description="Polar residues" evidence="1">
    <location>
        <begin position="625"/>
        <end position="646"/>
    </location>
</feature>
<dbReference type="GeneID" id="33569422"/>
<feature type="region of interest" description="Disordered" evidence="1">
    <location>
        <begin position="675"/>
        <end position="717"/>
    </location>
</feature>
<gene>
    <name evidence="3" type="ORF">BCR41DRAFT_384479</name>
</gene>
<dbReference type="InterPro" id="IPR014752">
    <property type="entry name" value="Arrestin-like_C"/>
</dbReference>
<dbReference type="Proteomes" id="UP000193648">
    <property type="component" value="Unassembled WGS sequence"/>
</dbReference>
<feature type="domain" description="Arrestin-like N-terminal" evidence="2">
    <location>
        <begin position="74"/>
        <end position="176"/>
    </location>
</feature>
<feature type="region of interest" description="Disordered" evidence="1">
    <location>
        <begin position="588"/>
        <end position="646"/>
    </location>
</feature>
<name>A0A1Y2GY31_9FUNG</name>
<evidence type="ECO:0000313" key="3">
    <source>
        <dbReference type="EMBL" id="ORZ26383.1"/>
    </source>
</evidence>
<feature type="compositionally biased region" description="Low complexity" evidence="1">
    <location>
        <begin position="703"/>
        <end position="712"/>
    </location>
</feature>
<evidence type="ECO:0000313" key="4">
    <source>
        <dbReference type="Proteomes" id="UP000193648"/>
    </source>
</evidence>
<dbReference type="STRING" id="64571.A0A1Y2GY31"/>
<feature type="compositionally biased region" description="Polar residues" evidence="1">
    <location>
        <begin position="680"/>
        <end position="690"/>
    </location>
</feature>
<comment type="caution">
    <text evidence="3">The sequence shown here is derived from an EMBL/GenBank/DDBJ whole genome shotgun (WGS) entry which is preliminary data.</text>
</comment>
<dbReference type="RefSeq" id="XP_021884148.1">
    <property type="nucleotide sequence ID" value="XM_022027579.1"/>
</dbReference>
<accession>A0A1Y2GY31</accession>
<feature type="compositionally biased region" description="Low complexity" evidence="1">
    <location>
        <begin position="612"/>
        <end position="622"/>
    </location>
</feature>
<dbReference type="EMBL" id="MCFF01000007">
    <property type="protein sequence ID" value="ORZ26383.1"/>
    <property type="molecule type" value="Genomic_DNA"/>
</dbReference>
<feature type="compositionally biased region" description="Low complexity" evidence="1">
    <location>
        <begin position="588"/>
        <end position="605"/>
    </location>
</feature>
<feature type="compositionally biased region" description="Low complexity" evidence="1">
    <location>
        <begin position="790"/>
        <end position="801"/>
    </location>
</feature>
<proteinExistence type="predicted"/>
<dbReference type="InParanoid" id="A0A1Y2GY31"/>
<sequence>MNFLFATDTPAQSTVGVNHNNSMSAPAAATQTPASNQDIELVIDIESSFHGVLVGLPEESTGAVLNATAILHVRKKPIRATKLMATFDGRIKVQCSDGATFGPEQYRERVLAHKDWILWEAGGSNTHTESGSKNHIPIGTHYYPISIQLDGALPPTFSGKHGSIRYILSSSLLRPLFYSDINSVQEIEIKRCLVGEAPRNEGHLAQHTGHLDLGSLLVNQLSRAGISGALNEHGQGLAAQASNLPLGPTTITHHKTHKELLRYTASSPPIAHLEGGLIQVDLTLEPLPPGSYIYSIAYGLKEVIYYRSSATGNQADNKSEIVYPIGQQTVIIPRDLERERAMSSAGAGASTRQLLELRPCPLLTNVDIITPLIEVQHRIVCNVVIVLPETIRRRNTLSGSQNEQNGASTSGAGSILRRLNLAPQPSSPSLNLVDSNGTDVLNNAVFLGEPTHSIIEPARAPATIELNDSPPPPPSSQLESTLLEFPIILTSRYPSSSRVQHQMLAQPIVCSDSAQSQRIVDGNPYQPLPNSSFSESLNSRSIAISAPHDEQQPVTLAPQQFVHNQEIPPTIIPTTGTTVQTGVGPTLALTMSESPSSSLSSMSSSNLADETQNNSSSSSQASPFLGNTSQDTFTSGQRFSDHTSSMDTVTRSLNDMRFSARAPTQSGISAGLRAAANTPFDPQTGHQPEPSSRPPSYGRQVPQSSQSGQTSQEEPPKYEDLIDISETPETGLGITLSHTMPVSMPMQVPRRGYQVPNDLQSMNPYSFGLAQSPLLSQTVNSSYPRNHVLSSSFSSSPISSPNENGGFMARRDSQGSSPQAMFGRSFRNQTGSTILSTSLSRSPEHSYTMPATTFMPMTPVQPTAMQSQACGPTSIHRQASLGHRRQRSVGTATIIGSLGRNGGYLSQQPIPLSMTDIPVAAPVPGLGERNISPPAYADV</sequence>
<feature type="region of interest" description="Disordered" evidence="1">
    <location>
        <begin position="790"/>
        <end position="827"/>
    </location>
</feature>
<reference evidence="3 4" key="1">
    <citation type="submission" date="2016-07" db="EMBL/GenBank/DDBJ databases">
        <title>Pervasive Adenine N6-methylation of Active Genes in Fungi.</title>
        <authorList>
            <consortium name="DOE Joint Genome Institute"/>
            <person name="Mondo S.J."/>
            <person name="Dannebaum R.O."/>
            <person name="Kuo R.C."/>
            <person name="Labutti K."/>
            <person name="Haridas S."/>
            <person name="Kuo A."/>
            <person name="Salamov A."/>
            <person name="Ahrendt S.R."/>
            <person name="Lipzen A."/>
            <person name="Sullivan W."/>
            <person name="Andreopoulos W.B."/>
            <person name="Clum A."/>
            <person name="Lindquist E."/>
            <person name="Daum C."/>
            <person name="Ramamoorthy G.K."/>
            <person name="Gryganskyi A."/>
            <person name="Culley D."/>
            <person name="Magnuson J.K."/>
            <person name="James T.Y."/>
            <person name="O'Malley M.A."/>
            <person name="Stajich J.E."/>
            <person name="Spatafora J.W."/>
            <person name="Visel A."/>
            <person name="Grigoriev I.V."/>
        </authorList>
    </citation>
    <scope>NUCLEOTIDE SEQUENCE [LARGE SCALE GENOMIC DNA]</scope>
    <source>
        <strain evidence="3 4">NRRL 3116</strain>
    </source>
</reference>
<keyword evidence="4" id="KW-1185">Reference proteome</keyword>
<dbReference type="AlphaFoldDB" id="A0A1Y2GY31"/>
<evidence type="ECO:0000259" key="2">
    <source>
        <dbReference type="Pfam" id="PF00339"/>
    </source>
</evidence>
<protein>
    <recommendedName>
        <fullName evidence="2">Arrestin-like N-terminal domain-containing protein</fullName>
    </recommendedName>
</protein>
<dbReference type="InterPro" id="IPR011021">
    <property type="entry name" value="Arrestin-like_N"/>
</dbReference>